<evidence type="ECO:0000256" key="10">
    <source>
        <dbReference type="RuleBase" id="RU361161"/>
    </source>
</evidence>
<dbReference type="Gene3D" id="2.60.40.10">
    <property type="entry name" value="Immunoglobulins"/>
    <property type="match status" value="1"/>
</dbReference>
<dbReference type="InterPro" id="IPR017853">
    <property type="entry name" value="GH"/>
</dbReference>
<dbReference type="PANTHER" id="PTHR30620">
    <property type="entry name" value="PERIPLASMIC BETA-GLUCOSIDASE-RELATED"/>
    <property type="match status" value="1"/>
</dbReference>
<dbReference type="InterPro" id="IPR051915">
    <property type="entry name" value="Cellulose_Degrad_GH3"/>
</dbReference>
<dbReference type="AlphaFoldDB" id="A0A5M4AZM0"/>
<dbReference type="InterPro" id="IPR019800">
    <property type="entry name" value="Glyco_hydro_3_AS"/>
</dbReference>
<keyword evidence="13" id="KW-1185">Reference proteome</keyword>
<feature type="domain" description="Fibronectin type III-like" evidence="11">
    <location>
        <begin position="675"/>
        <end position="744"/>
    </location>
</feature>
<dbReference type="SUPFAM" id="SSF52279">
    <property type="entry name" value="Beta-D-glucan exohydrolase, C-terminal domain"/>
    <property type="match status" value="1"/>
</dbReference>
<dbReference type="PROSITE" id="PS51257">
    <property type="entry name" value="PROKAR_LIPOPROTEIN"/>
    <property type="match status" value="1"/>
</dbReference>
<keyword evidence="6" id="KW-0574">Periplasm</keyword>
<dbReference type="InterPro" id="IPR036962">
    <property type="entry name" value="Glyco_hydro_3_N_sf"/>
</dbReference>
<evidence type="ECO:0000256" key="6">
    <source>
        <dbReference type="ARBA" id="ARBA00022764"/>
    </source>
</evidence>
<name>A0A5M4AZM0_9BACT</name>
<dbReference type="FunFam" id="3.40.50.1700:FF:000004">
    <property type="entry name" value="Periplasmic beta-glucosidase"/>
    <property type="match status" value="1"/>
</dbReference>
<keyword evidence="8 10" id="KW-0326">Glycosidase</keyword>
<dbReference type="GO" id="GO:0042597">
    <property type="term" value="C:periplasmic space"/>
    <property type="evidence" value="ECO:0007669"/>
    <property type="project" value="UniProtKB-SubCell"/>
</dbReference>
<evidence type="ECO:0000259" key="11">
    <source>
        <dbReference type="SMART" id="SM01217"/>
    </source>
</evidence>
<keyword evidence="5" id="KW-0732">Signal</keyword>
<dbReference type="SUPFAM" id="SSF51445">
    <property type="entry name" value="(Trans)glycosidases"/>
    <property type="match status" value="1"/>
</dbReference>
<dbReference type="Pfam" id="PF00933">
    <property type="entry name" value="Glyco_hydro_3"/>
    <property type="match status" value="1"/>
</dbReference>
<evidence type="ECO:0000256" key="2">
    <source>
        <dbReference type="ARBA" id="ARBA00004418"/>
    </source>
</evidence>
<dbReference type="Gene3D" id="3.40.50.1700">
    <property type="entry name" value="Glycoside hydrolase family 3 C-terminal domain"/>
    <property type="match status" value="1"/>
</dbReference>
<comment type="caution">
    <text evidence="12">The sequence shown here is derived from an EMBL/GenBank/DDBJ whole genome shotgun (WGS) entry which is preliminary data.</text>
</comment>
<dbReference type="Gene3D" id="3.20.20.300">
    <property type="entry name" value="Glycoside hydrolase, family 3, N-terminal domain"/>
    <property type="match status" value="1"/>
</dbReference>
<accession>A0A5M4AZM0</accession>
<comment type="similarity">
    <text evidence="3 10">Belongs to the glycosyl hydrolase 3 family.</text>
</comment>
<reference evidence="12 13" key="1">
    <citation type="submission" date="2019-10" db="EMBL/GenBank/DDBJ databases">
        <title>Prolixibacter strains distinguished by the presence of nitrate reductase genes were adept at nitrate-dependent anaerobic corrosion of metallic iron and carbon steel.</title>
        <authorList>
            <person name="Iino T."/>
            <person name="Shono N."/>
            <person name="Ito K."/>
            <person name="Nakamura R."/>
            <person name="Sueoka K."/>
            <person name="Harayama S."/>
            <person name="Ohkuma M."/>
        </authorList>
    </citation>
    <scope>NUCLEOTIDE SEQUENCE [LARGE SCALE GENOMIC DNA]</scope>
    <source>
        <strain evidence="12 13">JCM 13498</strain>
    </source>
</reference>
<sequence length="756" mass="83489">MTQKLMMLLTVGVVVFLSACQQPLVKKVATKHEASKYFNDPVITHKVDSVLSMMTLDEKIGQLTLYSSGWDKTGPSMNENYINDIKAGRCGNIFNAFSPDYNRKLQKIAMEQTRMKIPLLFGYDVIHGQKTIFPIPLGEAASWDLKSIQKTASAAAAEAAAAGIQWTYAPMCDIARDPRWGRVSEGAGEDPYLGSKIAAARVHGFQGTDLASDTTVVACVKHFAAYGAPEAGRDYNTVDMSERKLRDVYLPPYKAAVDAGAGTVMTSFNDLNGVPATASHFLMTDILRKEWGFNGFVVTDYTAINELVPHGIAKDDKDAAALAMNAGVDMDMQGGTYSKYLKELLKEGRVTQEEIDNAVRRVLRIKFRLGLFADPYKYFSNKREKKLTYSKYHMALARQMARESMVLLKNDKETLPLKKGQRIALIGPLADSQRDLLGSWHAAGDWKINKTVKEAMVEQFGKSNIRYAKGCDLRGDNRSGFASAVAVARRSDVVVMVLGESAEWSGEAASRAHINLPHIQSELLEAIHKTGKPVVVVLMSGRPLALDKEVPMTDAMLEAWFPGTEGAPALADVLSGKYNPSGKLPMTFPRITGQIPIYYSAKNTGRPYTKTGKEQKYRSRYLFTPNTPEFAFGHGLSYTTFSYSAPKLSTVRLQMGDTLHVSATITNTGNYDGTEVAQLYIRDMVGSVTRPVKELKGFRRIFLKKGESKTVTFDLTMNDLSFYRKDMTWGTEPGDFKVFVGGASDNVKEAAFTLVK</sequence>
<dbReference type="PRINTS" id="PR00133">
    <property type="entry name" value="GLHYDRLASE3"/>
</dbReference>
<evidence type="ECO:0000256" key="3">
    <source>
        <dbReference type="ARBA" id="ARBA00005336"/>
    </source>
</evidence>
<dbReference type="InterPro" id="IPR002772">
    <property type="entry name" value="Glyco_hydro_3_C"/>
</dbReference>
<dbReference type="Pfam" id="PF14310">
    <property type="entry name" value="Fn3-like"/>
    <property type="match status" value="1"/>
</dbReference>
<organism evidence="12 13">
    <name type="scientific">Prolixibacter bellariivorans</name>
    <dbReference type="NCBI Taxonomy" id="314319"/>
    <lineage>
        <taxon>Bacteria</taxon>
        <taxon>Pseudomonadati</taxon>
        <taxon>Bacteroidota</taxon>
        <taxon>Bacteroidia</taxon>
        <taxon>Marinilabiliales</taxon>
        <taxon>Prolixibacteraceae</taxon>
        <taxon>Prolixibacter</taxon>
    </lineage>
</organism>
<dbReference type="SMART" id="SM01217">
    <property type="entry name" value="Fn3_like"/>
    <property type="match status" value="1"/>
</dbReference>
<dbReference type="InterPro" id="IPR036881">
    <property type="entry name" value="Glyco_hydro_3_C_sf"/>
</dbReference>
<evidence type="ECO:0000313" key="13">
    <source>
        <dbReference type="Proteomes" id="UP000391834"/>
    </source>
</evidence>
<dbReference type="EMBL" id="BLAX01000001">
    <property type="protein sequence ID" value="GET33339.1"/>
    <property type="molecule type" value="Genomic_DNA"/>
</dbReference>
<protein>
    <recommendedName>
        <fullName evidence="9">Periplasmic beta-glucosidase</fullName>
        <ecNumber evidence="4">3.2.1.21</ecNumber>
    </recommendedName>
</protein>
<dbReference type="RefSeq" id="WP_244957746.1">
    <property type="nucleotide sequence ID" value="NZ_BLAX01000001.1"/>
</dbReference>
<evidence type="ECO:0000256" key="4">
    <source>
        <dbReference type="ARBA" id="ARBA00012744"/>
    </source>
</evidence>
<evidence type="ECO:0000256" key="5">
    <source>
        <dbReference type="ARBA" id="ARBA00022729"/>
    </source>
</evidence>
<proteinExistence type="inferred from homology"/>
<dbReference type="InterPro" id="IPR026891">
    <property type="entry name" value="Fn3-like"/>
</dbReference>
<comment type="catalytic activity">
    <reaction evidence="1">
        <text>Hydrolysis of terminal, non-reducing beta-D-glucosyl residues with release of beta-D-glucose.</text>
        <dbReference type="EC" id="3.2.1.21"/>
    </reaction>
</comment>
<dbReference type="FunFam" id="2.60.40.10:FF:000495">
    <property type="entry name" value="Periplasmic beta-glucosidase"/>
    <property type="match status" value="1"/>
</dbReference>
<evidence type="ECO:0000313" key="12">
    <source>
        <dbReference type="EMBL" id="GET33339.1"/>
    </source>
</evidence>
<dbReference type="EC" id="3.2.1.21" evidence="4"/>
<keyword evidence="7 10" id="KW-0378">Hydrolase</keyword>
<comment type="subcellular location">
    <subcellularLocation>
        <location evidence="2">Periplasm</location>
    </subcellularLocation>
</comment>
<evidence type="ECO:0000256" key="8">
    <source>
        <dbReference type="ARBA" id="ARBA00023295"/>
    </source>
</evidence>
<dbReference type="InterPro" id="IPR001764">
    <property type="entry name" value="Glyco_hydro_3_N"/>
</dbReference>
<dbReference type="Pfam" id="PF01915">
    <property type="entry name" value="Glyco_hydro_3_C"/>
    <property type="match status" value="1"/>
</dbReference>
<evidence type="ECO:0000256" key="1">
    <source>
        <dbReference type="ARBA" id="ARBA00000448"/>
    </source>
</evidence>
<gene>
    <name evidence="12" type="ORF">PbJCM13498_22020</name>
</gene>
<evidence type="ECO:0000256" key="7">
    <source>
        <dbReference type="ARBA" id="ARBA00022801"/>
    </source>
</evidence>
<dbReference type="GO" id="GO:0009251">
    <property type="term" value="P:glucan catabolic process"/>
    <property type="evidence" value="ECO:0007669"/>
    <property type="project" value="TreeGrafter"/>
</dbReference>
<dbReference type="PANTHER" id="PTHR30620:SF16">
    <property type="entry name" value="LYSOSOMAL BETA GLUCOSIDASE"/>
    <property type="match status" value="1"/>
</dbReference>
<dbReference type="Proteomes" id="UP000391834">
    <property type="component" value="Unassembled WGS sequence"/>
</dbReference>
<dbReference type="InterPro" id="IPR013783">
    <property type="entry name" value="Ig-like_fold"/>
</dbReference>
<dbReference type="FunFam" id="3.20.20.300:FF:000005">
    <property type="entry name" value="Periplasmic beta-glucosidase"/>
    <property type="match status" value="1"/>
</dbReference>
<dbReference type="GO" id="GO:0008422">
    <property type="term" value="F:beta-glucosidase activity"/>
    <property type="evidence" value="ECO:0007669"/>
    <property type="project" value="UniProtKB-EC"/>
</dbReference>
<dbReference type="PROSITE" id="PS00775">
    <property type="entry name" value="GLYCOSYL_HYDROL_F3"/>
    <property type="match status" value="1"/>
</dbReference>
<evidence type="ECO:0000256" key="9">
    <source>
        <dbReference type="ARBA" id="ARBA00067498"/>
    </source>
</evidence>